<evidence type="ECO:0000313" key="2">
    <source>
        <dbReference type="EMBL" id="RAG86245.1"/>
    </source>
</evidence>
<dbReference type="GO" id="GO:0004176">
    <property type="term" value="F:ATP-dependent peptidase activity"/>
    <property type="evidence" value="ECO:0007669"/>
    <property type="project" value="InterPro"/>
</dbReference>
<reference evidence="2 3" key="1">
    <citation type="submission" date="2018-06" db="EMBL/GenBank/DDBJ databases">
        <title>Streptacidiphilus pinicola sp. nov., isolated from pine grove soil.</title>
        <authorList>
            <person name="Roh S.G."/>
            <person name="Park S."/>
            <person name="Kim M.-K."/>
            <person name="Yun B.-R."/>
            <person name="Park J."/>
            <person name="Kim M.J."/>
            <person name="Kim Y.S."/>
            <person name="Kim S.B."/>
        </authorList>
    </citation>
    <scope>NUCLEOTIDE SEQUENCE [LARGE SCALE GENOMIC DNA]</scope>
    <source>
        <strain evidence="2 3">MMS16-CNU450</strain>
    </source>
</reference>
<dbReference type="EMBL" id="QKYN01000029">
    <property type="protein sequence ID" value="RAG86245.1"/>
    <property type="molecule type" value="Genomic_DNA"/>
</dbReference>
<dbReference type="Pfam" id="PF13180">
    <property type="entry name" value="PDZ_2"/>
    <property type="match status" value="1"/>
</dbReference>
<dbReference type="OrthoDB" id="2356897at2"/>
<gene>
    <name evidence="2" type="ORF">DN069_07215</name>
</gene>
<organism evidence="2 3">
    <name type="scientific">Streptacidiphilus pinicola</name>
    <dbReference type="NCBI Taxonomy" id="2219663"/>
    <lineage>
        <taxon>Bacteria</taxon>
        <taxon>Bacillati</taxon>
        <taxon>Actinomycetota</taxon>
        <taxon>Actinomycetes</taxon>
        <taxon>Kitasatosporales</taxon>
        <taxon>Streptomycetaceae</taxon>
        <taxon>Streptacidiphilus</taxon>
    </lineage>
</organism>
<sequence length="363" mass="37541">MPRRSATMLAATLMLIALFCVALVVPTPYAEMSPGPTYNTLGDQNGKPVIVITGHHTYPTSGHLNMTTVEVSSADYRPNLVSALIGWMKGDMAIVPHSTLYPDNQTEQQAQQQNAEEFSASQDSAKAAALSSLGFPVQPEVVVAAVVENSPSIGKLHAGDIIVAVDGTKVTDPQQVSTLVTKHQPGQDVVFTVIPKAKTSDITQTAAQEAAAEQRVTITTAKNPDTGKAMVGIQPDVEHSFPFDVQINLGDVGGPSAGLMFALGIVDKLNGTDLTGGKFVAGTGTIDANGNVGPIGGISMKLIAARNAGAQYFFTPADNCAEAASATPQGLTLVKETSLKGALDALSAIRSGDTAALPSCSTK</sequence>
<dbReference type="InterPro" id="IPR020568">
    <property type="entry name" value="Ribosomal_Su5_D2-typ_SF"/>
</dbReference>
<dbReference type="Pfam" id="PF05362">
    <property type="entry name" value="Lon_C"/>
    <property type="match status" value="1"/>
</dbReference>
<dbReference type="InterPro" id="IPR036034">
    <property type="entry name" value="PDZ_sf"/>
</dbReference>
<dbReference type="InterPro" id="IPR001478">
    <property type="entry name" value="PDZ"/>
</dbReference>
<evidence type="ECO:0000313" key="3">
    <source>
        <dbReference type="Proteomes" id="UP000248889"/>
    </source>
</evidence>
<dbReference type="SMART" id="SM00228">
    <property type="entry name" value="PDZ"/>
    <property type="match status" value="1"/>
</dbReference>
<accession>A0A2X0KAN9</accession>
<dbReference type="GO" id="GO:0030163">
    <property type="term" value="P:protein catabolic process"/>
    <property type="evidence" value="ECO:0007669"/>
    <property type="project" value="InterPro"/>
</dbReference>
<dbReference type="Proteomes" id="UP000248889">
    <property type="component" value="Unassembled WGS sequence"/>
</dbReference>
<name>A0A2X0KAN9_9ACTN</name>
<keyword evidence="3" id="KW-1185">Reference proteome</keyword>
<proteinExistence type="predicted"/>
<protein>
    <submittedName>
        <fullName evidence="2">PDZ/DHR/GLGF domain-containing protein</fullName>
    </submittedName>
</protein>
<dbReference type="GO" id="GO:0004252">
    <property type="term" value="F:serine-type endopeptidase activity"/>
    <property type="evidence" value="ECO:0007669"/>
    <property type="project" value="InterPro"/>
</dbReference>
<dbReference type="GO" id="GO:0005524">
    <property type="term" value="F:ATP binding"/>
    <property type="evidence" value="ECO:0007669"/>
    <property type="project" value="InterPro"/>
</dbReference>
<comment type="caution">
    <text evidence="2">The sequence shown here is derived from an EMBL/GenBank/DDBJ whole genome shotgun (WGS) entry which is preliminary data.</text>
</comment>
<evidence type="ECO:0000259" key="1">
    <source>
        <dbReference type="PROSITE" id="PS50106"/>
    </source>
</evidence>
<dbReference type="SUPFAM" id="SSF50156">
    <property type="entry name" value="PDZ domain-like"/>
    <property type="match status" value="1"/>
</dbReference>
<dbReference type="InterPro" id="IPR014721">
    <property type="entry name" value="Ribsml_uS5_D2-typ_fold_subgr"/>
</dbReference>
<dbReference type="InterPro" id="IPR008269">
    <property type="entry name" value="Lon_proteolytic"/>
</dbReference>
<dbReference type="SUPFAM" id="SSF54211">
    <property type="entry name" value="Ribosomal protein S5 domain 2-like"/>
    <property type="match status" value="1"/>
</dbReference>
<dbReference type="InterPro" id="IPR027065">
    <property type="entry name" value="Lon_Prtase"/>
</dbReference>
<dbReference type="AlphaFoldDB" id="A0A2X0KAN9"/>
<feature type="domain" description="PDZ" evidence="1">
    <location>
        <begin position="117"/>
        <end position="172"/>
    </location>
</feature>
<dbReference type="GO" id="GO:0006508">
    <property type="term" value="P:proteolysis"/>
    <property type="evidence" value="ECO:0007669"/>
    <property type="project" value="InterPro"/>
</dbReference>
<dbReference type="RefSeq" id="WP_111500014.1">
    <property type="nucleotide sequence ID" value="NZ_QKYN01000029.1"/>
</dbReference>
<dbReference type="PROSITE" id="PS50106">
    <property type="entry name" value="PDZ"/>
    <property type="match status" value="1"/>
</dbReference>
<dbReference type="Gene3D" id="3.30.230.10">
    <property type="match status" value="1"/>
</dbReference>
<dbReference type="PANTHER" id="PTHR10046">
    <property type="entry name" value="ATP DEPENDENT LON PROTEASE FAMILY MEMBER"/>
    <property type="match status" value="1"/>
</dbReference>